<dbReference type="InterPro" id="IPR001394">
    <property type="entry name" value="Peptidase_C19_UCH"/>
</dbReference>
<evidence type="ECO:0000256" key="4">
    <source>
        <dbReference type="ARBA" id="ARBA00022670"/>
    </source>
</evidence>
<evidence type="ECO:0000256" key="3">
    <source>
        <dbReference type="ARBA" id="ARBA00012759"/>
    </source>
</evidence>
<dbReference type="PROSITE" id="PS50235">
    <property type="entry name" value="USP_3"/>
    <property type="match status" value="1"/>
</dbReference>
<dbReference type="PANTHER" id="PTHR24006">
    <property type="entry name" value="UBIQUITIN CARBOXYL-TERMINAL HYDROLASE"/>
    <property type="match status" value="1"/>
</dbReference>
<evidence type="ECO:0000256" key="7">
    <source>
        <dbReference type="ARBA" id="ARBA00022807"/>
    </source>
</evidence>
<evidence type="ECO:0000256" key="8">
    <source>
        <dbReference type="SAM" id="MobiDB-lite"/>
    </source>
</evidence>
<comment type="similarity">
    <text evidence="2">Belongs to the peptidase C19 family. USP10 subfamily.</text>
</comment>
<dbReference type="EMBL" id="JXXN02006909">
    <property type="protein sequence ID" value="THD19248.1"/>
    <property type="molecule type" value="Genomic_DNA"/>
</dbReference>
<evidence type="ECO:0000256" key="2">
    <source>
        <dbReference type="ARBA" id="ARBA00005427"/>
    </source>
</evidence>
<evidence type="ECO:0000256" key="1">
    <source>
        <dbReference type="ARBA" id="ARBA00000707"/>
    </source>
</evidence>
<dbReference type="GO" id="GO:0006508">
    <property type="term" value="P:proteolysis"/>
    <property type="evidence" value="ECO:0007669"/>
    <property type="project" value="UniProtKB-KW"/>
</dbReference>
<dbReference type="EC" id="3.4.19.12" evidence="3"/>
<gene>
    <name evidence="10" type="ORF">D915_009976</name>
</gene>
<proteinExistence type="inferred from homology"/>
<dbReference type="Pfam" id="PF00443">
    <property type="entry name" value="UCH"/>
    <property type="match status" value="1"/>
</dbReference>
<keyword evidence="7" id="KW-0788">Thiol protease</keyword>
<dbReference type="InterPro" id="IPR028889">
    <property type="entry name" value="USP"/>
</dbReference>
<keyword evidence="6" id="KW-0378">Hydrolase</keyword>
<keyword evidence="5" id="KW-0833">Ubl conjugation pathway</keyword>
<dbReference type="PROSITE" id="PS00973">
    <property type="entry name" value="USP_2"/>
    <property type="match status" value="1"/>
</dbReference>
<dbReference type="Proteomes" id="UP000230066">
    <property type="component" value="Unassembled WGS sequence"/>
</dbReference>
<feature type="domain" description="USP" evidence="9">
    <location>
        <begin position="31"/>
        <end position="494"/>
    </location>
</feature>
<comment type="caution">
    <text evidence="10">The sequence shown here is derived from an EMBL/GenBank/DDBJ whole genome shotgun (WGS) entry which is preliminary data.</text>
</comment>
<dbReference type="GO" id="GO:0005829">
    <property type="term" value="C:cytosol"/>
    <property type="evidence" value="ECO:0007669"/>
    <property type="project" value="TreeGrafter"/>
</dbReference>
<name>A0A4E0RB79_FASHE</name>
<feature type="region of interest" description="Disordered" evidence="8">
    <location>
        <begin position="115"/>
        <end position="142"/>
    </location>
</feature>
<evidence type="ECO:0000256" key="5">
    <source>
        <dbReference type="ARBA" id="ARBA00022786"/>
    </source>
</evidence>
<evidence type="ECO:0000259" key="9">
    <source>
        <dbReference type="PROSITE" id="PS50235"/>
    </source>
</evidence>
<dbReference type="GO" id="GO:0016579">
    <property type="term" value="P:protein deubiquitination"/>
    <property type="evidence" value="ECO:0007669"/>
    <property type="project" value="InterPro"/>
</dbReference>
<dbReference type="InterPro" id="IPR038765">
    <property type="entry name" value="Papain-like_cys_pep_sf"/>
</dbReference>
<reference evidence="10" key="1">
    <citation type="submission" date="2019-03" db="EMBL/GenBank/DDBJ databases">
        <title>Improved annotation for the trematode Fasciola hepatica.</title>
        <authorList>
            <person name="Choi Y.-J."/>
            <person name="Martin J."/>
            <person name="Mitreva M."/>
        </authorList>
    </citation>
    <scope>NUCLEOTIDE SEQUENCE [LARGE SCALE GENOMIC DNA]</scope>
</reference>
<dbReference type="SUPFAM" id="SSF54001">
    <property type="entry name" value="Cysteine proteinases"/>
    <property type="match status" value="1"/>
</dbReference>
<dbReference type="GO" id="GO:0005634">
    <property type="term" value="C:nucleus"/>
    <property type="evidence" value="ECO:0007669"/>
    <property type="project" value="TreeGrafter"/>
</dbReference>
<dbReference type="InterPro" id="IPR018200">
    <property type="entry name" value="USP_CS"/>
</dbReference>
<protein>
    <recommendedName>
        <fullName evidence="3">ubiquitinyl hydrolase 1</fullName>
        <ecNumber evidence="3">3.4.19.12</ecNumber>
    </recommendedName>
</protein>
<dbReference type="Gene3D" id="3.90.70.10">
    <property type="entry name" value="Cysteine proteinases"/>
    <property type="match status" value="1"/>
</dbReference>
<evidence type="ECO:0000256" key="6">
    <source>
        <dbReference type="ARBA" id="ARBA00022801"/>
    </source>
</evidence>
<keyword evidence="4" id="KW-0645">Protease</keyword>
<dbReference type="AlphaFoldDB" id="A0A4E0RB79"/>
<evidence type="ECO:0000313" key="10">
    <source>
        <dbReference type="EMBL" id="THD19248.1"/>
    </source>
</evidence>
<dbReference type="PANTHER" id="PTHR24006:SF687">
    <property type="entry name" value="UBIQUITIN CARBOXYL-TERMINAL HYDROLASE 10"/>
    <property type="match status" value="1"/>
</dbReference>
<dbReference type="GO" id="GO:0004843">
    <property type="term" value="F:cysteine-type deubiquitinase activity"/>
    <property type="evidence" value="ECO:0007669"/>
    <property type="project" value="UniProtKB-EC"/>
</dbReference>
<comment type="catalytic activity">
    <reaction evidence="1">
        <text>Thiol-dependent hydrolysis of ester, thioester, amide, peptide and isopeptide bonds formed by the C-terminal Gly of ubiquitin (a 76-residue protein attached to proteins as an intracellular targeting signal).</text>
        <dbReference type="EC" id="3.4.19.12"/>
    </reaction>
</comment>
<dbReference type="CDD" id="cd02257">
    <property type="entry name" value="Peptidase_C19"/>
    <property type="match status" value="1"/>
</dbReference>
<evidence type="ECO:0000313" key="11">
    <source>
        <dbReference type="Proteomes" id="UP000230066"/>
    </source>
</evidence>
<keyword evidence="11" id="KW-1185">Reference proteome</keyword>
<organism evidence="10 11">
    <name type="scientific">Fasciola hepatica</name>
    <name type="common">Liver fluke</name>
    <dbReference type="NCBI Taxonomy" id="6192"/>
    <lineage>
        <taxon>Eukaryota</taxon>
        <taxon>Metazoa</taxon>
        <taxon>Spiralia</taxon>
        <taxon>Lophotrochozoa</taxon>
        <taxon>Platyhelminthes</taxon>
        <taxon>Trematoda</taxon>
        <taxon>Digenea</taxon>
        <taxon>Plagiorchiida</taxon>
        <taxon>Echinostomata</taxon>
        <taxon>Echinostomatoidea</taxon>
        <taxon>Fasciolidae</taxon>
        <taxon>Fasciola</taxon>
    </lineage>
</organism>
<accession>A0A4E0RB79</accession>
<feature type="compositionally biased region" description="Low complexity" evidence="8">
    <location>
        <begin position="115"/>
        <end position="125"/>
    </location>
</feature>
<sequence>MLGFEEEPISVSIQSVERDAVGNALIHIKPRGFQNVKNSCYLNVSLQLLFHIPQFCGVLSTLRQTAPDRPTRNDSFQILDTNSSTRLLPLMLRLFSQFAPCTSCLLSDLSRGASSTTARSSSKSGDNARGSHKLSSGDHGPPTDIILLDKVDRVRPVDLGTPVLPGDSFLRALCLDTGFQEDCAECLTQMLAKLHEEMALLSGETQNTKADTAVNEDDDESDWIVTDRTGKRRPMARKTELDGGASPISRLFSGILLNCSTVNHAKHATVRGRGCGSTGSSSNPVSVDELARNATHVSVKEPFFILPLEISDPKVTSVESALFSLSNREEVSDYLDPLTGMASTLRRHTCLDQLPPFFLFQLKRFTVNQSSNAPGGKMGKSLKLIPVQQELLIPSKLLSGEKQFSIDQRTYRLQSVIFHVGLTAHSGHYTVAVRCCPELLAKLERSVTRHPVDTRNPPLSSVSRPSFTFLYLDDTHGCLIPDGEPQRLLFATHRPLDVQTGQFRSLPNINAVSPADRTSVGHQPRTPYVLVYESVLSCKRTS</sequence>
<dbReference type="InterPro" id="IPR050164">
    <property type="entry name" value="Peptidase_C19"/>
</dbReference>